<evidence type="ECO:0000313" key="2">
    <source>
        <dbReference type="EMBL" id="KZM27501.1"/>
    </source>
</evidence>
<feature type="region of interest" description="Disordered" evidence="1">
    <location>
        <begin position="227"/>
        <end position="274"/>
    </location>
</feature>
<evidence type="ECO:0000256" key="1">
    <source>
        <dbReference type="SAM" id="MobiDB-lite"/>
    </source>
</evidence>
<keyword evidence="3" id="KW-1185">Reference proteome</keyword>
<protein>
    <submittedName>
        <fullName evidence="2">Uncharacterized protein</fullName>
    </submittedName>
</protein>
<comment type="caution">
    <text evidence="2">The sequence shown here is derived from an EMBL/GenBank/DDBJ whole genome shotgun (WGS) entry which is preliminary data.</text>
</comment>
<accession>A0A163L4X9</accession>
<dbReference type="AlphaFoldDB" id="A0A163L4X9"/>
<feature type="compositionally biased region" description="Polar residues" evidence="1">
    <location>
        <begin position="227"/>
        <end position="247"/>
    </location>
</feature>
<feature type="compositionally biased region" description="Low complexity" evidence="1">
    <location>
        <begin position="57"/>
        <end position="66"/>
    </location>
</feature>
<sequence>MTSSSHFYHTNSLIHCSQKHNGCAGAAMVTTRRRSQTIEPPALLPVAAPKRKRKNDAASASSAAQPPKQPPSKRRRNERGSANRDRPTAPTASTPTRPAPKKARLSRKERISNHNSQQQGEDEGVKNNRPKTGGTSFAGSRHHAHLDLTNDHESSEDETVRRPCPTASQDADDDADSRYALDSKRKGRTKKPVAATARRTAELKFEEDGLEEVDKAEAAVADARRQTFAQVSKRSPLTSTLVNNGVSGRSGEDHTPQVNKKRQDKAQRKTAPTTGVPSKIVMFTVVEAIEALSLYQEGTMSVPVKVDPHSRRPYEPLQTGEYFSYPVKGTYHLGSTGRYGVDTVPPLPFSLTVPLSEHSFIHRTQEASATSTTRRGLGFDSALTSQPKATPVRRPNNYCFTFGKYKGRRMDGVPVEYLRSIRDGDEYYNDRKLQQAFEDLYPKGLYESEAESYTFEKGGFKGKRLDEVPKTYLWGLLRKAKEDQLPKKGKGRLERALEVWEKGQLDLTKD</sequence>
<gene>
    <name evidence="2" type="ORF">ST47_g1376</name>
</gene>
<organism evidence="2 3">
    <name type="scientific">Didymella rabiei</name>
    <name type="common">Chickpea ascochyta blight fungus</name>
    <name type="synonym">Mycosphaerella rabiei</name>
    <dbReference type="NCBI Taxonomy" id="5454"/>
    <lineage>
        <taxon>Eukaryota</taxon>
        <taxon>Fungi</taxon>
        <taxon>Dikarya</taxon>
        <taxon>Ascomycota</taxon>
        <taxon>Pezizomycotina</taxon>
        <taxon>Dothideomycetes</taxon>
        <taxon>Pleosporomycetidae</taxon>
        <taxon>Pleosporales</taxon>
        <taxon>Pleosporineae</taxon>
        <taxon>Didymellaceae</taxon>
        <taxon>Ascochyta</taxon>
    </lineage>
</organism>
<dbReference type="EMBL" id="JYNV01000061">
    <property type="protein sequence ID" value="KZM27501.1"/>
    <property type="molecule type" value="Genomic_DNA"/>
</dbReference>
<name>A0A163L4X9_DIDRA</name>
<evidence type="ECO:0000313" key="3">
    <source>
        <dbReference type="Proteomes" id="UP000076837"/>
    </source>
</evidence>
<feature type="region of interest" description="Disordered" evidence="1">
    <location>
        <begin position="32"/>
        <end position="197"/>
    </location>
</feature>
<feature type="compositionally biased region" description="Basic and acidic residues" evidence="1">
    <location>
        <begin position="145"/>
        <end position="161"/>
    </location>
</feature>
<reference evidence="2 3" key="1">
    <citation type="journal article" date="2016" name="Sci. Rep.">
        <title>Draft genome sequencing and secretome analysis of fungal phytopathogen Ascochyta rabiei provides insight into the necrotrophic effector repertoire.</title>
        <authorList>
            <person name="Verma S."/>
            <person name="Gazara R.K."/>
            <person name="Nizam S."/>
            <person name="Parween S."/>
            <person name="Chattopadhyay D."/>
            <person name="Verma P.K."/>
        </authorList>
    </citation>
    <scope>NUCLEOTIDE SEQUENCE [LARGE SCALE GENOMIC DNA]</scope>
    <source>
        <strain evidence="2 3">ArDII</strain>
    </source>
</reference>
<dbReference type="Proteomes" id="UP000076837">
    <property type="component" value="Unassembled WGS sequence"/>
</dbReference>
<feature type="compositionally biased region" description="Basic and acidic residues" evidence="1">
    <location>
        <begin position="78"/>
        <end position="87"/>
    </location>
</feature>
<feature type="region of interest" description="Disordered" evidence="1">
    <location>
        <begin position="364"/>
        <end position="390"/>
    </location>
</feature>
<proteinExistence type="predicted"/>